<dbReference type="GO" id="GO:0006511">
    <property type="term" value="P:ubiquitin-dependent protein catabolic process"/>
    <property type="evidence" value="ECO:0007669"/>
    <property type="project" value="InterPro"/>
</dbReference>
<protein>
    <recommendedName>
        <fullName evidence="5">SKP1 component POZ domain-containing protein</fullName>
    </recommendedName>
</protein>
<dbReference type="SUPFAM" id="SSF81382">
    <property type="entry name" value="Skp1 dimerisation domain-like"/>
    <property type="match status" value="1"/>
</dbReference>
<dbReference type="Pfam" id="PF01466">
    <property type="entry name" value="Skp1"/>
    <property type="match status" value="1"/>
</dbReference>
<dbReference type="InterPro" id="IPR016073">
    <property type="entry name" value="Skp1_comp_POZ"/>
</dbReference>
<dbReference type="EMBL" id="MN739178">
    <property type="protein sequence ID" value="QHS92395.1"/>
    <property type="molecule type" value="Genomic_DNA"/>
</dbReference>
<evidence type="ECO:0000259" key="2">
    <source>
        <dbReference type="Pfam" id="PF01466"/>
    </source>
</evidence>
<dbReference type="InterPro" id="IPR001232">
    <property type="entry name" value="SKP1-like"/>
</dbReference>
<dbReference type="InterPro" id="IPR011333">
    <property type="entry name" value="SKP1/BTB/POZ_sf"/>
</dbReference>
<dbReference type="Pfam" id="PF03931">
    <property type="entry name" value="Skp1_POZ"/>
    <property type="match status" value="1"/>
</dbReference>
<dbReference type="Gene3D" id="3.30.710.10">
    <property type="entry name" value="Potassium Channel Kv1.1, Chain A"/>
    <property type="match status" value="1"/>
</dbReference>
<accession>A0A6C0BJ66</accession>
<dbReference type="InterPro" id="IPR036296">
    <property type="entry name" value="SKP1-like_dim_sf"/>
</dbReference>
<evidence type="ECO:0008006" key="5">
    <source>
        <dbReference type="Google" id="ProtNLM"/>
    </source>
</evidence>
<sequence length="164" mass="18719">MLTLESSDHQQFTIPFSVAKQSITLRNMMEDTLMENTSPSTEAVPLTTIKGNCLQHVIEYMAHCEAHPEEMTRFQKGGKIDAFTPWDTVFAQKMKSDLWIFFEVMMASNFLEVKSLLELMFRSWAGMMQGKTDAEICQLFNIRTDATPEEIAAIKAANPWLEDV</sequence>
<evidence type="ECO:0000259" key="3">
    <source>
        <dbReference type="Pfam" id="PF03931"/>
    </source>
</evidence>
<feature type="domain" description="SKP1 component dimerisation" evidence="2">
    <location>
        <begin position="114"/>
        <end position="160"/>
    </location>
</feature>
<proteinExistence type="predicted"/>
<dbReference type="PANTHER" id="PTHR11165">
    <property type="entry name" value="SKP1"/>
    <property type="match status" value="1"/>
</dbReference>
<dbReference type="SMART" id="SM00512">
    <property type="entry name" value="Skp1"/>
    <property type="match status" value="1"/>
</dbReference>
<evidence type="ECO:0000313" key="4">
    <source>
        <dbReference type="EMBL" id="QHS92395.1"/>
    </source>
</evidence>
<feature type="domain" description="SKP1 component POZ" evidence="3">
    <location>
        <begin position="1"/>
        <end position="63"/>
    </location>
</feature>
<dbReference type="InterPro" id="IPR016072">
    <property type="entry name" value="Skp1_comp_dimer"/>
</dbReference>
<dbReference type="SUPFAM" id="SSF54695">
    <property type="entry name" value="POZ domain"/>
    <property type="match status" value="1"/>
</dbReference>
<dbReference type="InterPro" id="IPR016897">
    <property type="entry name" value="SKP1"/>
</dbReference>
<evidence type="ECO:0000256" key="1">
    <source>
        <dbReference type="ARBA" id="ARBA00022786"/>
    </source>
</evidence>
<dbReference type="AlphaFoldDB" id="A0A6C0BJ66"/>
<organism evidence="4">
    <name type="scientific">viral metagenome</name>
    <dbReference type="NCBI Taxonomy" id="1070528"/>
    <lineage>
        <taxon>unclassified sequences</taxon>
        <taxon>metagenomes</taxon>
        <taxon>organismal metagenomes</taxon>
    </lineage>
</organism>
<reference evidence="4" key="1">
    <citation type="journal article" date="2020" name="Nature">
        <title>Giant virus diversity and host interactions through global metagenomics.</title>
        <authorList>
            <person name="Schulz F."/>
            <person name="Roux S."/>
            <person name="Paez-Espino D."/>
            <person name="Jungbluth S."/>
            <person name="Walsh D.A."/>
            <person name="Denef V.J."/>
            <person name="McMahon K.D."/>
            <person name="Konstantinidis K.T."/>
            <person name="Eloe-Fadrosh E.A."/>
            <person name="Kyrpides N.C."/>
            <person name="Woyke T."/>
        </authorList>
    </citation>
    <scope>NUCLEOTIDE SEQUENCE</scope>
    <source>
        <strain evidence="4">GVMAG-M-3300014204-73</strain>
    </source>
</reference>
<keyword evidence="1" id="KW-0833">Ubl conjugation pathway</keyword>
<name>A0A6C0BJ66_9ZZZZ</name>
<dbReference type="PIRSF" id="PIRSF028729">
    <property type="entry name" value="E3_ubiquit_lig_SCF_Skp"/>
    <property type="match status" value="1"/>
</dbReference>